<dbReference type="Gene3D" id="3.90.226.10">
    <property type="entry name" value="2-enoyl-CoA Hydratase, Chain A, domain 1"/>
    <property type="match status" value="1"/>
</dbReference>
<accession>A0A1G8NWM3</accession>
<evidence type="ECO:0000313" key="3">
    <source>
        <dbReference type="EMBL" id="SDI84639.1"/>
    </source>
</evidence>
<comment type="similarity">
    <text evidence="1 2">Belongs to the enoyl-CoA hydratase/isomerase family.</text>
</comment>
<dbReference type="PROSITE" id="PS00166">
    <property type="entry name" value="ENOYL_COA_HYDRATASE"/>
    <property type="match status" value="1"/>
</dbReference>
<dbReference type="AlphaFoldDB" id="A0A1G8NWM3"/>
<keyword evidence="4" id="KW-1185">Reference proteome</keyword>
<dbReference type="RefSeq" id="WP_207543628.1">
    <property type="nucleotide sequence ID" value="NZ_FNEJ01000011.1"/>
</dbReference>
<dbReference type="PANTHER" id="PTHR42964">
    <property type="entry name" value="ENOYL-COA HYDRATASE"/>
    <property type="match status" value="1"/>
</dbReference>
<dbReference type="GO" id="GO:0003824">
    <property type="term" value="F:catalytic activity"/>
    <property type="evidence" value="ECO:0007669"/>
    <property type="project" value="InterPro"/>
</dbReference>
<dbReference type="InterPro" id="IPR014748">
    <property type="entry name" value="Enoyl-CoA_hydra_C"/>
</dbReference>
<dbReference type="InterPro" id="IPR029045">
    <property type="entry name" value="ClpP/crotonase-like_dom_sf"/>
</dbReference>
<dbReference type="InterPro" id="IPR051683">
    <property type="entry name" value="Enoyl-CoA_Hydratase/Isomerase"/>
</dbReference>
<dbReference type="Gene3D" id="1.10.12.10">
    <property type="entry name" value="Lyase 2-enoyl-coa Hydratase, Chain A, domain 2"/>
    <property type="match status" value="1"/>
</dbReference>
<dbReference type="Proteomes" id="UP000199093">
    <property type="component" value="Unassembled WGS sequence"/>
</dbReference>
<sequence length="264" mass="27919">MDLVRIETEPRGVARLVLARGDKHNALSPEMLTELEAAARDLAKDEAARVVVLQAEGASFCAGGDLAWMRTQFGMDPAGRRRESRRIATALGALAALPQPLVGRVQGNAFGGGLGLISVCDVAVGVAGARFGFTETRLGLLPANIGPYVLARMGAARAREVFMNARLFDAEEAVRLGLLARAVPPDRLDAAVEAEITPYLACAPGAVRAAKALLADLTGRVTEAQVDLAVEALADRWETEEAQQGVAAFFDRRPPPWQEGGEPG</sequence>
<dbReference type="InterPro" id="IPR001753">
    <property type="entry name" value="Enoyl-CoA_hydra/iso"/>
</dbReference>
<evidence type="ECO:0000256" key="2">
    <source>
        <dbReference type="RuleBase" id="RU003707"/>
    </source>
</evidence>
<dbReference type="InterPro" id="IPR018376">
    <property type="entry name" value="Enoyl-CoA_hyd/isom_CS"/>
</dbReference>
<dbReference type="GO" id="GO:0008300">
    <property type="term" value="P:isoprenoid catabolic process"/>
    <property type="evidence" value="ECO:0007669"/>
    <property type="project" value="TreeGrafter"/>
</dbReference>
<gene>
    <name evidence="3" type="ORF">SAMN04487993_101137</name>
</gene>
<name>A0A1G8NWM3_9RHOB</name>
<dbReference type="PANTHER" id="PTHR42964:SF1">
    <property type="entry name" value="POLYKETIDE BIOSYNTHESIS ENOYL-COA HYDRATASE PKSH-RELATED"/>
    <property type="match status" value="1"/>
</dbReference>
<protein>
    <submittedName>
        <fullName evidence="3">Methylglutaconyl-CoA hydratase</fullName>
    </submittedName>
</protein>
<dbReference type="SUPFAM" id="SSF52096">
    <property type="entry name" value="ClpP/crotonase"/>
    <property type="match status" value="1"/>
</dbReference>
<dbReference type="Pfam" id="PF00378">
    <property type="entry name" value="ECH_1"/>
    <property type="match status" value="1"/>
</dbReference>
<dbReference type="STRING" id="555512.SAMN04487993_101137"/>
<reference evidence="3 4" key="1">
    <citation type="submission" date="2016-10" db="EMBL/GenBank/DDBJ databases">
        <authorList>
            <person name="de Groot N.N."/>
        </authorList>
    </citation>
    <scope>NUCLEOTIDE SEQUENCE [LARGE SCALE GENOMIC DNA]</scope>
    <source>
        <strain evidence="3 4">DSM 26424</strain>
    </source>
</reference>
<proteinExistence type="inferred from homology"/>
<organism evidence="3 4">
    <name type="scientific">Salipiger marinus</name>
    <dbReference type="NCBI Taxonomy" id="555512"/>
    <lineage>
        <taxon>Bacteria</taxon>
        <taxon>Pseudomonadati</taxon>
        <taxon>Pseudomonadota</taxon>
        <taxon>Alphaproteobacteria</taxon>
        <taxon>Rhodobacterales</taxon>
        <taxon>Roseobacteraceae</taxon>
        <taxon>Salipiger</taxon>
    </lineage>
</organism>
<evidence type="ECO:0000256" key="1">
    <source>
        <dbReference type="ARBA" id="ARBA00005254"/>
    </source>
</evidence>
<dbReference type="EMBL" id="FNEJ01000011">
    <property type="protein sequence ID" value="SDI84639.1"/>
    <property type="molecule type" value="Genomic_DNA"/>
</dbReference>
<dbReference type="NCBIfam" id="NF005675">
    <property type="entry name" value="PRK07468.1"/>
    <property type="match status" value="1"/>
</dbReference>
<evidence type="ECO:0000313" key="4">
    <source>
        <dbReference type="Proteomes" id="UP000199093"/>
    </source>
</evidence>
<dbReference type="CDD" id="cd06558">
    <property type="entry name" value="crotonase-like"/>
    <property type="match status" value="1"/>
</dbReference>